<evidence type="ECO:0000259" key="4">
    <source>
        <dbReference type="SMART" id="SM00919"/>
    </source>
</evidence>
<sequence length="550" mass="61147">MATNNLAKIEKAPKSNLSGLNLLHDPVRNKGTAYTRDDRRQLGLEGLLPHAVETLDRQVERVLDHLDHVKDELDQYSYLMDLEARNETVFYKAVMSDPKRFIPILYDPTVADACEAFGNLYRRPRGMYITRHMKGRMAEVLRNWPQKDIRFVCVSTGGRILGLGDIGANGMGIPIGKLQLYTACAAVPPDVLLPVLFDIGTSNEHLRADPFYLGTREAPVSEAELDELTEEFVQAVAEVFPGCCVHFEDWKGTDAIRMLDRYKDKILCYNDDIQGTASVALAGIAAAMKQTGGKLKDQRILFLGAGSAGLGISKLIAAELQTLGLSAEEARQRVRLFDVNGLIESSRTDLTETQKLWAQNEKPTNNFLEVIENFKPTILIGVSTKPRAFTKEVIEAMSRLNDRPVIFALSNPTHKAECTAEQAYTWSKGKALFAAGVQFDEVAYDGKTYRPGQANNFYIYPAIGLATYAARPKLLNDECFIVAAHATADQVGPSLQAKGMLFPSQEHILEVEVTTATRVVEYMFDSGLATVERPREIRSWIESLLYAPTY</sequence>
<dbReference type="PIRSF" id="PIRSF000106">
    <property type="entry name" value="ME"/>
    <property type="match status" value="1"/>
</dbReference>
<evidence type="ECO:0000256" key="3">
    <source>
        <dbReference type="RuleBase" id="RU003427"/>
    </source>
</evidence>
<dbReference type="SMART" id="SM00919">
    <property type="entry name" value="Malic_M"/>
    <property type="match status" value="1"/>
</dbReference>
<dbReference type="RefSeq" id="WP_393991301.1">
    <property type="nucleotide sequence ID" value="NZ_JBAFVH010000002.1"/>
</dbReference>
<dbReference type="Pfam" id="PF00390">
    <property type="entry name" value="malic"/>
    <property type="match status" value="1"/>
</dbReference>
<dbReference type="InterPro" id="IPR036291">
    <property type="entry name" value="NAD(P)-bd_dom_sf"/>
</dbReference>
<dbReference type="Proteomes" id="UP001604002">
    <property type="component" value="Unassembled WGS sequence"/>
</dbReference>
<dbReference type="InterPro" id="IPR012302">
    <property type="entry name" value="Malic_NAD-bd"/>
</dbReference>
<dbReference type="PANTHER" id="PTHR23406">
    <property type="entry name" value="MALIC ENZYME-RELATED"/>
    <property type="match status" value="1"/>
</dbReference>
<name>A0ABW6ZRF9_9HYPH</name>
<dbReference type="Gene3D" id="3.40.50.10380">
    <property type="entry name" value="Malic enzyme, N-terminal domain"/>
    <property type="match status" value="1"/>
</dbReference>
<reference evidence="6 7" key="1">
    <citation type="submission" date="2024-02" db="EMBL/GenBank/DDBJ databases">
        <title>Expansion and revision of Xanthobacter and proposal of Roseixanthobacter gen. nov.</title>
        <authorList>
            <person name="Soltysiak M.P.M."/>
            <person name="Jalihal A."/>
            <person name="Ory A."/>
            <person name="Chrisophersen C."/>
            <person name="Lee A.D."/>
            <person name="Boulton J."/>
            <person name="Springer M."/>
        </authorList>
    </citation>
    <scope>NUCLEOTIDE SEQUENCE [LARGE SCALE GENOMIC DNA]</scope>
    <source>
        <strain evidence="6 7">23A</strain>
    </source>
</reference>
<dbReference type="SUPFAM" id="SSF53223">
    <property type="entry name" value="Aminoacid dehydrogenase-like, N-terminal domain"/>
    <property type="match status" value="1"/>
</dbReference>
<dbReference type="PRINTS" id="PR00072">
    <property type="entry name" value="MALOXRDTASE"/>
</dbReference>
<dbReference type="InterPro" id="IPR012301">
    <property type="entry name" value="Malic_N_dom"/>
</dbReference>
<dbReference type="SMART" id="SM01274">
    <property type="entry name" value="malic"/>
    <property type="match status" value="1"/>
</dbReference>
<feature type="domain" description="Malic enzyme NAD-binding" evidence="4">
    <location>
        <begin position="273"/>
        <end position="524"/>
    </location>
</feature>
<accession>A0ABW6ZRF9</accession>
<evidence type="ECO:0000256" key="1">
    <source>
        <dbReference type="ARBA" id="ARBA00008785"/>
    </source>
</evidence>
<feature type="domain" description="Malic enzyme N-terminal" evidence="5">
    <location>
        <begin position="83"/>
        <end position="263"/>
    </location>
</feature>
<evidence type="ECO:0000313" key="6">
    <source>
        <dbReference type="EMBL" id="MFG1371293.1"/>
    </source>
</evidence>
<dbReference type="GO" id="GO:0016491">
    <property type="term" value="F:oxidoreductase activity"/>
    <property type="evidence" value="ECO:0007669"/>
    <property type="project" value="UniProtKB-KW"/>
</dbReference>
<evidence type="ECO:0000256" key="2">
    <source>
        <dbReference type="ARBA" id="ARBA00023002"/>
    </source>
</evidence>
<dbReference type="PANTHER" id="PTHR23406:SF90">
    <property type="entry name" value="MALIC ENZYME-RELATED"/>
    <property type="match status" value="1"/>
</dbReference>
<dbReference type="InterPro" id="IPR046346">
    <property type="entry name" value="Aminoacid_DH-like_N_sf"/>
</dbReference>
<evidence type="ECO:0000259" key="5">
    <source>
        <dbReference type="SMART" id="SM01274"/>
    </source>
</evidence>
<dbReference type="EC" id="1.1.1.38" evidence="6"/>
<dbReference type="InterPro" id="IPR037062">
    <property type="entry name" value="Malic_N_dom_sf"/>
</dbReference>
<protein>
    <submittedName>
        <fullName evidence="6">NAD-dependent malic enzyme</fullName>
        <ecNumber evidence="6">1.1.1.38</ecNumber>
    </submittedName>
</protein>
<proteinExistence type="inferred from homology"/>
<keyword evidence="7" id="KW-1185">Reference proteome</keyword>
<dbReference type="InterPro" id="IPR001891">
    <property type="entry name" value="Malic_OxRdtase"/>
</dbReference>
<dbReference type="EMBL" id="JBAFVH010000002">
    <property type="protein sequence ID" value="MFG1371293.1"/>
    <property type="molecule type" value="Genomic_DNA"/>
</dbReference>
<keyword evidence="3" id="KW-0479">Metal-binding</keyword>
<gene>
    <name evidence="6" type="ORF">V5F32_03875</name>
</gene>
<dbReference type="Pfam" id="PF03949">
    <property type="entry name" value="Malic_M"/>
    <property type="match status" value="1"/>
</dbReference>
<organism evidence="6 7">
    <name type="scientific">Xanthobacter oligotrophicus</name>
    <dbReference type="NCBI Taxonomy" id="2607286"/>
    <lineage>
        <taxon>Bacteria</taxon>
        <taxon>Pseudomonadati</taxon>
        <taxon>Pseudomonadota</taxon>
        <taxon>Alphaproteobacteria</taxon>
        <taxon>Hyphomicrobiales</taxon>
        <taxon>Xanthobacteraceae</taxon>
        <taxon>Xanthobacter</taxon>
    </lineage>
</organism>
<dbReference type="CDD" id="cd05312">
    <property type="entry name" value="NAD_bind_1_malic_enz"/>
    <property type="match status" value="1"/>
</dbReference>
<dbReference type="Gene3D" id="3.40.50.720">
    <property type="entry name" value="NAD(P)-binding Rossmann-like Domain"/>
    <property type="match status" value="1"/>
</dbReference>
<evidence type="ECO:0000313" key="7">
    <source>
        <dbReference type="Proteomes" id="UP001604002"/>
    </source>
</evidence>
<keyword evidence="2 6" id="KW-0560">Oxidoreductase</keyword>
<dbReference type="NCBIfam" id="NF010052">
    <property type="entry name" value="PRK13529.1"/>
    <property type="match status" value="1"/>
</dbReference>
<comment type="similarity">
    <text evidence="1 3">Belongs to the malic enzymes family.</text>
</comment>
<comment type="caution">
    <text evidence="6">The sequence shown here is derived from an EMBL/GenBank/DDBJ whole genome shotgun (WGS) entry which is preliminary data.</text>
</comment>
<dbReference type="SUPFAM" id="SSF51735">
    <property type="entry name" value="NAD(P)-binding Rossmann-fold domains"/>
    <property type="match status" value="1"/>
</dbReference>